<dbReference type="NCBIfam" id="NF041065">
    <property type="entry name" value="DpdH"/>
    <property type="match status" value="1"/>
</dbReference>
<name>A0A423DU91_9PSED</name>
<sequence length="1030" mass="112878">MSTLERYWPTSAHATECLPTEAETVDDALLLAVHAPTLLLRRAAQSGLEESADEVALLNELMRPVTDGSAVVVAITGASGVGKSHMVRWLGAQLERHPRRDDLVVVSIPKGVSLRGVVELILKPLITAEYEVLRRELARASEALTPSTAAELLAAALGEGLKEYRERTVELAKGSSAESVALRPHVAVAEHARNLILAPEARELWLGKVLLRIVGASLGGTTNPSDRQFCAEDLEPPQEAVGHELPHRVQMALAFLGNANGRYRSTAATILQEVLDSALRTVFRITEALQQKSIPEVIDDIRRQLLKEDKELVLLIEDLSVLSGIQQPLLDIMVIESNEHGRRVRAPIRTAVAVTDGFLAGRQTVLTRATEQWVVPSEGLSENTIVSKLVELTGRYLNAARWGVEYLQQEFSNGARHGADLYAWVPRFEEPLDTDAAERLDAFGRSQQGYPLFPFNELAIRGLAETALKLGSVWTYNPRAFINQVLRKTLAERPAFLDGAFPPPGFKSPRLVAEVRTDLQRKGYPPVLSQKLEVALHFWAGSPVNLASGTAVPKPVFEAFSLPWPFDTANSPVRPSAAAPTQLKPPIKAETSIAPLDQATLTSAADPIPVAPDISAYAEALEAWTPTNRLPNAHARDTRGLLQTALESRLDLGNLCLKGQKIDYRWFWLPPMTTANNPNKGLVIQVALPDDPIPPGVLAGLKALARWEKNAKSWCYANAETDYAAADALLNSLECQVLQALTVEAECDAGMMGRTLHVQSLLLGLSTRGQPDNPSFKELFAPGPDESMCLASNVTPSIVRSLEIRSKAIICRTEIQDRMKQLIGCFQGTGNKMMGIDSDRLKRAWKTELPQRWVPGLSSSGGLSVEALDVLERVSTEKLPALVKNLQSAVQSLLPLASAAFESDHARVAWRDEMRLLVQEVLQLSVWPSGVSESEIRAVIDRLSQEGIESVIQRMRKMSIPSDDELVPVRLAAICAVPLPRLSQLACDVDELNGFFDRLGKLIDSQTRSVELSQAIEQREELTKSLEWES</sequence>
<proteinExistence type="predicted"/>
<dbReference type="Proteomes" id="UP000285286">
    <property type="component" value="Unassembled WGS sequence"/>
</dbReference>
<protein>
    <submittedName>
        <fullName evidence="1">Uncharacterized protein</fullName>
    </submittedName>
</protein>
<evidence type="ECO:0000313" key="1">
    <source>
        <dbReference type="EMBL" id="ROL75611.1"/>
    </source>
</evidence>
<dbReference type="EMBL" id="MOAM01000015">
    <property type="protein sequence ID" value="ROL75611.1"/>
    <property type="molecule type" value="Genomic_DNA"/>
</dbReference>
<comment type="caution">
    <text evidence="1">The sequence shown here is derived from an EMBL/GenBank/DDBJ whole genome shotgun (WGS) entry which is preliminary data.</text>
</comment>
<organism evidence="1 2">
    <name type="scientific">Pseudomonas vranovensis</name>
    <dbReference type="NCBI Taxonomy" id="321661"/>
    <lineage>
        <taxon>Bacteria</taxon>
        <taxon>Pseudomonadati</taxon>
        <taxon>Pseudomonadota</taxon>
        <taxon>Gammaproteobacteria</taxon>
        <taxon>Pseudomonadales</taxon>
        <taxon>Pseudomonadaceae</taxon>
        <taxon>Pseudomonas</taxon>
    </lineage>
</organism>
<gene>
    <name evidence="1" type="ORF">BHU25_09445</name>
</gene>
<dbReference type="RefSeq" id="WP_123565574.1">
    <property type="nucleotide sequence ID" value="NZ_MOAM01000015.1"/>
</dbReference>
<dbReference type="AlphaFoldDB" id="A0A423DU91"/>
<accession>A0A423DU91</accession>
<keyword evidence="2" id="KW-1185">Reference proteome</keyword>
<evidence type="ECO:0000313" key="2">
    <source>
        <dbReference type="Proteomes" id="UP000285286"/>
    </source>
</evidence>
<reference evidence="1 2" key="1">
    <citation type="submission" date="2016-10" db="EMBL/GenBank/DDBJ databases">
        <title>Comparative genome analysis of multiple Pseudomonas spp. focuses on biocontrol and plant growth promoting traits.</title>
        <authorList>
            <person name="Tao X.-Y."/>
            <person name="Taylor C.G."/>
        </authorList>
    </citation>
    <scope>NUCLEOTIDE SEQUENCE [LARGE SCALE GENOMIC DNA]</scope>
    <source>
        <strain evidence="1 2">15D11</strain>
    </source>
</reference>